<accession>A0A7R9IDM0</accession>
<organism evidence="1">
    <name type="scientific">Timema tahoe</name>
    <dbReference type="NCBI Taxonomy" id="61484"/>
    <lineage>
        <taxon>Eukaryota</taxon>
        <taxon>Metazoa</taxon>
        <taxon>Ecdysozoa</taxon>
        <taxon>Arthropoda</taxon>
        <taxon>Hexapoda</taxon>
        <taxon>Insecta</taxon>
        <taxon>Pterygota</taxon>
        <taxon>Neoptera</taxon>
        <taxon>Polyneoptera</taxon>
        <taxon>Phasmatodea</taxon>
        <taxon>Timematodea</taxon>
        <taxon>Timematoidea</taxon>
        <taxon>Timematidae</taxon>
        <taxon>Timema</taxon>
    </lineage>
</organism>
<protein>
    <submittedName>
        <fullName evidence="1">Uncharacterized protein</fullName>
    </submittedName>
</protein>
<evidence type="ECO:0000313" key="1">
    <source>
        <dbReference type="EMBL" id="CAD7455479.1"/>
    </source>
</evidence>
<dbReference type="EMBL" id="OE000930">
    <property type="protein sequence ID" value="CAD7455479.1"/>
    <property type="molecule type" value="Genomic_DNA"/>
</dbReference>
<reference evidence="1" key="1">
    <citation type="submission" date="2020-11" db="EMBL/GenBank/DDBJ databases">
        <authorList>
            <person name="Tran Van P."/>
        </authorList>
    </citation>
    <scope>NUCLEOTIDE SEQUENCE</scope>
</reference>
<proteinExistence type="predicted"/>
<dbReference type="AlphaFoldDB" id="A0A7R9IDM0"/>
<name>A0A7R9IDM0_9NEOP</name>
<gene>
    <name evidence="1" type="ORF">TTEB3V08_LOCUS3546</name>
</gene>
<sequence length="92" mass="10468">MKLALCLNLLHGAMNTRSWYWKVWYPDYSSPTGSKTRVAVMGLPPIPSLPPLTRNTPLTPSTVSDQFLPVKMFLVYRLAHIHLSHFTEGLMK</sequence>